<gene>
    <name evidence="2" type="primary">Aste57867_10339</name>
    <name evidence="1" type="ORF">As57867_010299</name>
    <name evidence="2" type="ORF">ASTE57867_10339</name>
</gene>
<name>A0A485KR40_9STRA</name>
<reference evidence="1" key="2">
    <citation type="submission" date="2019-06" db="EMBL/GenBank/DDBJ databases">
        <title>Genomics analysis of Aphanomyces spp. identifies a new class of oomycete effector associated with host adaptation.</title>
        <authorList>
            <person name="Gaulin E."/>
        </authorList>
    </citation>
    <scope>NUCLEOTIDE SEQUENCE</scope>
    <source>
        <strain evidence="1">CBS 578.67</strain>
    </source>
</reference>
<proteinExistence type="predicted"/>
<dbReference type="OrthoDB" id="58889at2759"/>
<dbReference type="AlphaFoldDB" id="A0A485KR40"/>
<dbReference type="Proteomes" id="UP000332933">
    <property type="component" value="Unassembled WGS sequence"/>
</dbReference>
<dbReference type="EMBL" id="CAADRA010005220">
    <property type="protein sequence ID" value="VFT87213.1"/>
    <property type="molecule type" value="Genomic_DNA"/>
</dbReference>
<evidence type="ECO:0000313" key="3">
    <source>
        <dbReference type="Proteomes" id="UP000332933"/>
    </source>
</evidence>
<protein>
    <submittedName>
        <fullName evidence="2">Aste57867_10339 protein</fullName>
    </submittedName>
</protein>
<evidence type="ECO:0000313" key="2">
    <source>
        <dbReference type="EMBL" id="VFT87213.1"/>
    </source>
</evidence>
<accession>A0A485KR40</accession>
<sequence>MNQVLRGDAAERVAVFLTLRDLLRLEATAKDLVTKDLWGFLHEQFKQSVANNTNADNPESMPFWHMVDEAAIEPKAAYLNLLMNQKTSMVGRDTSIVHFASDGPYWRPQDGQGEFGRYAYLRTVCWGEWWSHRQLPPSAYDVVIRMKWTSSDFDRVNPMTFDVTGDEGLPLLAFAVTAADKKNWSVSRGDWINFNIGTISLHAKQQVTVHYSGNCSFWYGDWYVDWVGFFPTDVVPRGVSLARTQAT</sequence>
<keyword evidence="3" id="KW-1185">Reference proteome</keyword>
<evidence type="ECO:0000313" key="1">
    <source>
        <dbReference type="EMBL" id="KAF0699066.1"/>
    </source>
</evidence>
<organism evidence="2 3">
    <name type="scientific">Aphanomyces stellatus</name>
    <dbReference type="NCBI Taxonomy" id="120398"/>
    <lineage>
        <taxon>Eukaryota</taxon>
        <taxon>Sar</taxon>
        <taxon>Stramenopiles</taxon>
        <taxon>Oomycota</taxon>
        <taxon>Saprolegniomycetes</taxon>
        <taxon>Saprolegniales</taxon>
        <taxon>Verrucalvaceae</taxon>
        <taxon>Aphanomyces</taxon>
    </lineage>
</organism>
<dbReference type="EMBL" id="VJMH01005199">
    <property type="protein sequence ID" value="KAF0699066.1"/>
    <property type="molecule type" value="Genomic_DNA"/>
</dbReference>
<reference evidence="2 3" key="1">
    <citation type="submission" date="2019-03" db="EMBL/GenBank/DDBJ databases">
        <authorList>
            <person name="Gaulin E."/>
            <person name="Dumas B."/>
        </authorList>
    </citation>
    <scope>NUCLEOTIDE SEQUENCE [LARGE SCALE GENOMIC DNA]</scope>
    <source>
        <strain evidence="2">CBS 568.67</strain>
    </source>
</reference>